<feature type="domain" description="O-antigen ligase-related" evidence="6">
    <location>
        <begin position="257"/>
        <end position="400"/>
    </location>
</feature>
<dbReference type="RefSeq" id="WP_036938020.1">
    <property type="nucleotide sequence ID" value="NZ_LGTC01000001.1"/>
</dbReference>
<proteinExistence type="predicted"/>
<keyword evidence="2 5" id="KW-0812">Transmembrane</keyword>
<evidence type="ECO:0000256" key="3">
    <source>
        <dbReference type="ARBA" id="ARBA00022989"/>
    </source>
</evidence>
<organism evidence="7 8">
    <name type="scientific">Pseudobacteroides cellulosolvens ATCC 35603 = DSM 2933</name>
    <dbReference type="NCBI Taxonomy" id="398512"/>
    <lineage>
        <taxon>Bacteria</taxon>
        <taxon>Bacillati</taxon>
        <taxon>Bacillota</taxon>
        <taxon>Clostridia</taxon>
        <taxon>Eubacteriales</taxon>
        <taxon>Oscillospiraceae</taxon>
        <taxon>Pseudobacteroides</taxon>
    </lineage>
</organism>
<feature type="transmembrane region" description="Helical" evidence="5">
    <location>
        <begin position="63"/>
        <end position="82"/>
    </location>
</feature>
<evidence type="ECO:0000313" key="7">
    <source>
        <dbReference type="EMBL" id="KNY26592.1"/>
    </source>
</evidence>
<feature type="transmembrane region" description="Helical" evidence="5">
    <location>
        <begin position="426"/>
        <end position="442"/>
    </location>
</feature>
<keyword evidence="8" id="KW-1185">Reference proteome</keyword>
<dbReference type="InterPro" id="IPR051533">
    <property type="entry name" value="WaaL-like"/>
</dbReference>
<dbReference type="Pfam" id="PF04932">
    <property type="entry name" value="Wzy_C"/>
    <property type="match status" value="1"/>
</dbReference>
<feature type="transmembrane region" description="Helical" evidence="5">
    <location>
        <begin position="157"/>
        <end position="175"/>
    </location>
</feature>
<protein>
    <recommendedName>
        <fullName evidence="6">O-antigen ligase-related domain-containing protein</fullName>
    </recommendedName>
</protein>
<comment type="subcellular location">
    <subcellularLocation>
        <location evidence="1">Membrane</location>
        <topology evidence="1">Multi-pass membrane protein</topology>
    </subcellularLocation>
</comment>
<dbReference type="GO" id="GO:0016020">
    <property type="term" value="C:membrane"/>
    <property type="evidence" value="ECO:0007669"/>
    <property type="project" value="UniProtKB-SubCell"/>
</dbReference>
<feature type="transmembrane region" description="Helical" evidence="5">
    <location>
        <begin position="293"/>
        <end position="309"/>
    </location>
</feature>
<keyword evidence="4 5" id="KW-0472">Membrane</keyword>
<dbReference type="PANTHER" id="PTHR37422">
    <property type="entry name" value="TEICHURONIC ACID BIOSYNTHESIS PROTEIN TUAE"/>
    <property type="match status" value="1"/>
</dbReference>
<dbReference type="STRING" id="398512.Bccel_1857"/>
<evidence type="ECO:0000256" key="1">
    <source>
        <dbReference type="ARBA" id="ARBA00004141"/>
    </source>
</evidence>
<feature type="transmembrane region" description="Helical" evidence="5">
    <location>
        <begin position="117"/>
        <end position="137"/>
    </location>
</feature>
<evidence type="ECO:0000313" key="8">
    <source>
        <dbReference type="Proteomes" id="UP000036923"/>
    </source>
</evidence>
<evidence type="ECO:0000259" key="6">
    <source>
        <dbReference type="Pfam" id="PF04932"/>
    </source>
</evidence>
<dbReference type="OrthoDB" id="8181976at2"/>
<evidence type="ECO:0000256" key="4">
    <source>
        <dbReference type="ARBA" id="ARBA00023136"/>
    </source>
</evidence>
<evidence type="ECO:0000256" key="2">
    <source>
        <dbReference type="ARBA" id="ARBA00022692"/>
    </source>
</evidence>
<evidence type="ECO:0000256" key="5">
    <source>
        <dbReference type="SAM" id="Phobius"/>
    </source>
</evidence>
<name>A0A0L6JMI0_9FIRM</name>
<feature type="transmembrane region" description="Helical" evidence="5">
    <location>
        <begin position="226"/>
        <end position="247"/>
    </location>
</feature>
<dbReference type="InterPro" id="IPR007016">
    <property type="entry name" value="O-antigen_ligase-rel_domated"/>
</dbReference>
<dbReference type="PANTHER" id="PTHR37422:SF13">
    <property type="entry name" value="LIPOPOLYSACCHARIDE BIOSYNTHESIS PROTEIN PA4999-RELATED"/>
    <property type="match status" value="1"/>
</dbReference>
<feature type="transmembrane region" description="Helical" evidence="5">
    <location>
        <begin position="18"/>
        <end position="34"/>
    </location>
</feature>
<feature type="transmembrane region" description="Helical" evidence="5">
    <location>
        <begin position="182"/>
        <end position="206"/>
    </location>
</feature>
<feature type="transmembrane region" description="Helical" evidence="5">
    <location>
        <begin position="454"/>
        <end position="471"/>
    </location>
</feature>
<dbReference type="EMBL" id="LGTC01000001">
    <property type="protein sequence ID" value="KNY26592.1"/>
    <property type="molecule type" value="Genomic_DNA"/>
</dbReference>
<reference evidence="8" key="1">
    <citation type="submission" date="2015-07" db="EMBL/GenBank/DDBJ databases">
        <title>Near-Complete Genome Sequence of the Cellulolytic Bacterium Bacteroides (Pseudobacteroides) cellulosolvens ATCC 35603.</title>
        <authorList>
            <person name="Dassa B."/>
            <person name="Utturkar S.M."/>
            <person name="Klingeman D.M."/>
            <person name="Hurt R.A."/>
            <person name="Keller M."/>
            <person name="Xu J."/>
            <person name="Reddy Y.H.K."/>
            <person name="Borovok I."/>
            <person name="Grinberg I.R."/>
            <person name="Lamed R."/>
            <person name="Zhivin O."/>
            <person name="Bayer E.A."/>
            <person name="Brown S.D."/>
        </authorList>
    </citation>
    <scope>NUCLEOTIDE SEQUENCE [LARGE SCALE GENOMIC DNA]</scope>
    <source>
        <strain evidence="8">DSM 2933</strain>
    </source>
</reference>
<feature type="transmembrane region" description="Helical" evidence="5">
    <location>
        <begin position="88"/>
        <end position="105"/>
    </location>
</feature>
<feature type="transmembrane region" description="Helical" evidence="5">
    <location>
        <begin position="383"/>
        <end position="406"/>
    </location>
</feature>
<dbReference type="eggNOG" id="ENOG5032TUP">
    <property type="taxonomic scope" value="Bacteria"/>
</dbReference>
<sequence>MGLNKFKSFLVKTKRADLFKLIITILMVAIITMVDIINPIAGMIMVVGCVTLLVIIKEPVYGVIVLILMIPFVGLPNLNIQLGGIPGFKPQNIISILVLILFVTSRKPEPIGKLEKSFCIIIFAILVLSNLRTLTFLHNFNAFAIENLDTIRYLLSYLLKPALFFLMFVLIIYYIRSEKNILTVFYGIFASVTALSIFIIINYVFFVQNKTDFEMVRNQIGKSLNMHGNDIADFYIITIPVTIAFLLNKKSFLIKCSLVLSLATVAILYSRTAYLVIALCTIIFFIISGRKNRLPPLLFFGTCAGVFLIPRSMINRIMMGLSGGMSNMNDITAGRTKDIWQPLIDEYISKPLVMLFGSGRYSIVQTDAFISGKILKVGHPHNMYIEMVLDAGLIGLVIYILFYTKLLKKLAGVANELYENRLHKDIIYAIIVASIGYFISGLSGRSLFPAATNAYIQVLLALGFTISYLYPQNNDQSINEK</sequence>
<dbReference type="AlphaFoldDB" id="A0A0L6JMI0"/>
<feature type="transmembrane region" description="Helical" evidence="5">
    <location>
        <begin position="259"/>
        <end position="287"/>
    </location>
</feature>
<gene>
    <name evidence="7" type="ORF">Bccel_1857</name>
</gene>
<comment type="caution">
    <text evidence="7">The sequence shown here is derived from an EMBL/GenBank/DDBJ whole genome shotgun (WGS) entry which is preliminary data.</text>
</comment>
<keyword evidence="3 5" id="KW-1133">Transmembrane helix</keyword>
<accession>A0A0L6JMI0</accession>
<dbReference type="Proteomes" id="UP000036923">
    <property type="component" value="Unassembled WGS sequence"/>
</dbReference>